<organism evidence="1 2">
    <name type="scientific">Purpureocillium lilacinum</name>
    <name type="common">Paecilomyces lilacinus</name>
    <dbReference type="NCBI Taxonomy" id="33203"/>
    <lineage>
        <taxon>Eukaryota</taxon>
        <taxon>Fungi</taxon>
        <taxon>Dikarya</taxon>
        <taxon>Ascomycota</taxon>
        <taxon>Pezizomycotina</taxon>
        <taxon>Sordariomycetes</taxon>
        <taxon>Hypocreomycetidae</taxon>
        <taxon>Hypocreales</taxon>
        <taxon>Ophiocordycipitaceae</taxon>
        <taxon>Purpureocillium</taxon>
    </lineage>
</organism>
<protein>
    <submittedName>
        <fullName evidence="1">Uncharacterized protein</fullName>
    </submittedName>
</protein>
<sequence length="645" mass="71162">MPWLGQNAAQVESFFASLDLALRGRDRARPPAHQPALTHGAHPPGLPTTQTRALVVPRDVQNMSDKGSSVPSGGVGPGTEKVLPIHESDAADNTVVQGETFAATFQEEDFWTRSGLNLKSFQRRHYGRGIVELDRAMKTRHLHMIAIGGSIGAGFFVGSGGALAKGGPASVLLCFCIVGFMVFNVVFALGELAIMYPISGGFYTYATRFIDPSFGFAVGWNYLFLWSVVLPLELTVCSLVIQYWDQETSVAVWITIFLVAVIIVNIFGAIGFAEEEFWASSLKLVATVIFMIIALVLVLGGGPERGRYNEYWGARYWYEPGAFRNGFRGFCAVFVTAAFSFTGTELVGLAAAETSNPVRSLPGAIKQVFWRVVLFYVLGLFFVGLLVPSDDPRLLSDQAFTDVKASPWVLIGKYAGLDGLDHFMNVIILISVLSIGVSAVFGGSRTLTALAQQGYAPKIFTYIDRSGRPLFSVLVLILTGPLAYINLSASGPVVFDWLQALSGLAILFSWGAICLAHIRFRSAWAYHGHSLEEIPFHAIFGVWGSWIGLILCVVVLAAQVLLHRHRPPGKTGVNNAEGFFKSYLAFPIVIAFWIFGFVWKRTGWLRLDQIDVDTGRRELDWDQIRAYREHIKSLPTWRRWLNKLF</sequence>
<dbReference type="EMBL" id="JBGNUJ010000007">
    <property type="protein sequence ID" value="KAL3957209.1"/>
    <property type="molecule type" value="Genomic_DNA"/>
</dbReference>
<comment type="caution">
    <text evidence="1">The sequence shown here is derived from an EMBL/GenBank/DDBJ whole genome shotgun (WGS) entry which is preliminary data.</text>
</comment>
<proteinExistence type="predicted"/>
<reference evidence="1" key="1">
    <citation type="submission" date="2024-12" db="EMBL/GenBank/DDBJ databases">
        <title>Comparative genomics and development of molecular markers within Purpureocillium lilacinum and among Purpureocillium species.</title>
        <authorList>
            <person name="Yeh Z.-Y."/>
            <person name="Ni N.-T."/>
            <person name="Lo P.-H."/>
            <person name="Mushyakhwo K."/>
            <person name="Lin C.-F."/>
            <person name="Nai Y.-S."/>
        </authorList>
    </citation>
    <scope>NUCLEOTIDE SEQUENCE</scope>
    <source>
        <strain evidence="1">NCHU-NPUST-175</strain>
    </source>
</reference>
<evidence type="ECO:0000313" key="2">
    <source>
        <dbReference type="Proteomes" id="UP001638806"/>
    </source>
</evidence>
<keyword evidence="2" id="KW-1185">Reference proteome</keyword>
<dbReference type="Proteomes" id="UP001638806">
    <property type="component" value="Unassembled WGS sequence"/>
</dbReference>
<gene>
    <name evidence="1" type="ORF">ACCO45_007787</name>
</gene>
<evidence type="ECO:0000313" key="1">
    <source>
        <dbReference type="EMBL" id="KAL3957209.1"/>
    </source>
</evidence>
<name>A0ACC4DNV5_PURLI</name>
<accession>A0ACC4DNV5</accession>